<dbReference type="Proteomes" id="UP001433508">
    <property type="component" value="Unassembled WGS sequence"/>
</dbReference>
<comment type="caution">
    <text evidence="1">The sequence shown here is derived from an EMBL/GenBank/DDBJ whole genome shotgun (WGS) entry which is preliminary data.</text>
</comment>
<proteinExistence type="predicted"/>
<dbReference type="EMBL" id="MU971418">
    <property type="protein sequence ID" value="KAK9235374.1"/>
    <property type="molecule type" value="Genomic_DNA"/>
</dbReference>
<organism evidence="1 2">
    <name type="scientific">Lipomyces kononenkoae</name>
    <name type="common">Yeast</name>
    <dbReference type="NCBI Taxonomy" id="34357"/>
    <lineage>
        <taxon>Eukaryota</taxon>
        <taxon>Fungi</taxon>
        <taxon>Dikarya</taxon>
        <taxon>Ascomycota</taxon>
        <taxon>Saccharomycotina</taxon>
        <taxon>Lipomycetes</taxon>
        <taxon>Lipomycetales</taxon>
        <taxon>Lipomycetaceae</taxon>
        <taxon>Lipomyces</taxon>
    </lineage>
</organism>
<keyword evidence="2" id="KW-1185">Reference proteome</keyword>
<evidence type="ECO:0000313" key="2">
    <source>
        <dbReference type="Proteomes" id="UP001433508"/>
    </source>
</evidence>
<sequence length="187" mass="20268">MAKSLQGTIATSEVLSESQFSERIFAKDTEYTTGTPALLAADAPARTKASNYPEPFAALVAGRTKRPLGDLFGLTNFGVNLICLPPGAISALHHRHLRQDEFIYVLDGRPTLCIDTGETQLCPGMVSGFPAGGTAHHLENRTAEDCVVLEIGDRTTGDQVSYPNDDIKALMDEDGRWQYAHKDGTPY</sequence>
<protein>
    <submittedName>
        <fullName evidence="1">Cupin domain-containing protein</fullName>
    </submittedName>
</protein>
<reference evidence="2" key="1">
    <citation type="journal article" date="2024" name="Front. Bioeng. Biotechnol.">
        <title>Genome-scale model development and genomic sequencing of the oleaginous clade Lipomyces.</title>
        <authorList>
            <person name="Czajka J.J."/>
            <person name="Han Y."/>
            <person name="Kim J."/>
            <person name="Mondo S.J."/>
            <person name="Hofstad B.A."/>
            <person name="Robles A."/>
            <person name="Haridas S."/>
            <person name="Riley R."/>
            <person name="LaButti K."/>
            <person name="Pangilinan J."/>
            <person name="Andreopoulos W."/>
            <person name="Lipzen A."/>
            <person name="Yan J."/>
            <person name="Wang M."/>
            <person name="Ng V."/>
            <person name="Grigoriev I.V."/>
            <person name="Spatafora J.W."/>
            <person name="Magnuson J.K."/>
            <person name="Baker S.E."/>
            <person name="Pomraning K.R."/>
        </authorList>
    </citation>
    <scope>NUCLEOTIDE SEQUENCE [LARGE SCALE GENOMIC DNA]</scope>
    <source>
        <strain evidence="2">CBS 7786</strain>
    </source>
</reference>
<gene>
    <name evidence="1" type="ORF">V1525DRAFT_410115</name>
</gene>
<evidence type="ECO:0000313" key="1">
    <source>
        <dbReference type="EMBL" id="KAK9235374.1"/>
    </source>
</evidence>
<accession>A0ACC3SVC5</accession>
<name>A0ACC3SVC5_LIPKO</name>